<evidence type="ECO:0000256" key="13">
    <source>
        <dbReference type="ARBA" id="ARBA00023286"/>
    </source>
</evidence>
<name>A0A8C3CMF8_CAIMO</name>
<comment type="subcellular location">
    <subcellularLocation>
        <location evidence="15">Postsynaptic cell membrane</location>
        <topology evidence="15">Multi-pass membrane protein</topology>
    </subcellularLocation>
</comment>
<dbReference type="CDD" id="cd19011">
    <property type="entry name" value="LGIC_ECD_5-HT3A"/>
    <property type="match status" value="1"/>
</dbReference>
<accession>A0A8C3CMF8</accession>
<dbReference type="NCBIfam" id="TIGR00860">
    <property type="entry name" value="LIC"/>
    <property type="match status" value="1"/>
</dbReference>
<keyword evidence="1 27" id="KW-0813">Transport</keyword>
<reference evidence="30" key="2">
    <citation type="submission" date="2025-08" db="UniProtKB">
        <authorList>
            <consortium name="Ensembl"/>
        </authorList>
    </citation>
    <scope>IDENTIFICATION</scope>
</reference>
<evidence type="ECO:0000256" key="14">
    <source>
        <dbReference type="ARBA" id="ARBA00023303"/>
    </source>
</evidence>
<dbReference type="GO" id="GO:0004888">
    <property type="term" value="F:transmembrane signaling receptor activity"/>
    <property type="evidence" value="ECO:0007669"/>
    <property type="project" value="InterPro"/>
</dbReference>
<dbReference type="InterPro" id="IPR036734">
    <property type="entry name" value="Neur_chan_lig-bd_sf"/>
</dbReference>
<comment type="catalytic activity">
    <reaction evidence="18">
        <text>Na(+)(in) = Na(+)(out)</text>
        <dbReference type="Rhea" id="RHEA:34963"/>
        <dbReference type="ChEBI" id="CHEBI:29101"/>
    </reaction>
</comment>
<feature type="chain" id="PRO_5034324805" description="5-hydroxytryptamine receptor 3A" evidence="27">
    <location>
        <begin position="19"/>
        <end position="486"/>
    </location>
</feature>
<protein>
    <recommendedName>
        <fullName evidence="23">5-hydroxytryptamine receptor 3A</fullName>
    </recommendedName>
    <alternativeName>
        <fullName evidence="25">5-hydroxytryptamine receptor 3</fullName>
    </alternativeName>
    <alternativeName>
        <fullName evidence="24">Serotonin receptor 3A</fullName>
    </alternativeName>
    <alternativeName>
        <fullName evidence="26">Serotonin-gated ion channel receptor</fullName>
    </alternativeName>
</protein>
<evidence type="ECO:0000256" key="9">
    <source>
        <dbReference type="ARBA" id="ARBA00023157"/>
    </source>
</evidence>
<keyword evidence="10" id="KW-0675">Receptor</keyword>
<dbReference type="FunFam" id="1.20.58.390:FF:000020">
    <property type="entry name" value="5-hydroxytryptamine (serotonin) receptor 3A"/>
    <property type="match status" value="1"/>
</dbReference>
<evidence type="ECO:0000256" key="12">
    <source>
        <dbReference type="ARBA" id="ARBA00023257"/>
    </source>
</evidence>
<comment type="subunit">
    <text evidence="22">Forms homopentameric as well as heteropentameric serotonin-activated cation-selective channel complexes with HTR3B or HTR3C or HTR3D or HTR3E. The homomeric complex is functional but exhibits low conductance with modified voltage dependence, and decreased agonist and antagonist affinity. Heteropentameric complexes display properties which resemble that of neuronal serotonin-activated channels in vivo. Interacts with RIC3.</text>
</comment>
<evidence type="ECO:0000256" key="1">
    <source>
        <dbReference type="ARBA" id="ARBA00022448"/>
    </source>
</evidence>
<dbReference type="Gene3D" id="1.20.58.390">
    <property type="entry name" value="Neurotransmitter-gated ion-channel transmembrane domain"/>
    <property type="match status" value="1"/>
</dbReference>
<evidence type="ECO:0000256" key="23">
    <source>
        <dbReference type="ARBA" id="ARBA00068982"/>
    </source>
</evidence>
<feature type="transmembrane region" description="Helical" evidence="27">
    <location>
        <begin position="247"/>
        <end position="270"/>
    </location>
</feature>
<reference evidence="30" key="1">
    <citation type="submission" date="2018-09" db="EMBL/GenBank/DDBJ databases">
        <title>Common duck and Muscovy duck high density SNP chip.</title>
        <authorList>
            <person name="Vignal A."/>
            <person name="Thebault N."/>
            <person name="Warren W.C."/>
        </authorList>
    </citation>
    <scope>NUCLEOTIDE SEQUENCE [LARGE SCALE GENOMIC DNA]</scope>
</reference>
<dbReference type="InterPro" id="IPR038050">
    <property type="entry name" value="Neuro_actylchol_rec"/>
</dbReference>
<evidence type="ECO:0000256" key="3">
    <source>
        <dbReference type="ARBA" id="ARBA00022692"/>
    </source>
</evidence>
<evidence type="ECO:0000256" key="5">
    <source>
        <dbReference type="ARBA" id="ARBA00022989"/>
    </source>
</evidence>
<dbReference type="InterPro" id="IPR006029">
    <property type="entry name" value="Neurotrans-gated_channel_TM"/>
</dbReference>
<sequence length="486" mass="55560">MVLVALTALLSLLPLVSMLQDTGTPKASWVSDPDTPALLRLSDSLLAHYKKSTRPVRDWRTTTTVAIDVMVYAILSVDEKNQVLTTYIWYRQHWTDEFLRWDPACFDNITQISLPAESIWVPDILINEFVDVGKSPDVPYVYVRHHGEVQNLKPIQVVTACSLDIYNFPFDVQNCSLTFTSWLHNIRDINLSLWRTPELVKFDRSIFMNQGEWELLYVLSHFQEFSVKSSDSYAEMKFYVVIRRRPLFYTVSLLLPSIFLMVMDIVGFYLPPNSGERVSFKITLLLGYSVFLIIVSDTLPATAVGTPLIGIYFVVCMALLVISLTETILIVRLIHNQDLQPHVPSWVKHLLLERAAVLLCIRDRKKLSQSRAQSSDISRHVENNDSTAKLNHYGCEDPREREVAGGTRPAPAFGSLAEGSPLMPSILHEISTIRQFLEKRDEFRDVAREWLQVGYVLDVLLFRAYLLAVLAYTITLGALWSVWQYA</sequence>
<evidence type="ECO:0000256" key="8">
    <source>
        <dbReference type="ARBA" id="ARBA00023136"/>
    </source>
</evidence>
<dbReference type="AlphaFoldDB" id="A0A8C3CMF8"/>
<keyword evidence="9" id="KW-1015">Disulfide bond</keyword>
<dbReference type="Pfam" id="PF02931">
    <property type="entry name" value="Neur_chan_LBD"/>
    <property type="match status" value="1"/>
</dbReference>
<dbReference type="InterPro" id="IPR006202">
    <property type="entry name" value="Neur_chan_lig-bd"/>
</dbReference>
<evidence type="ECO:0000256" key="26">
    <source>
        <dbReference type="ARBA" id="ARBA00083210"/>
    </source>
</evidence>
<dbReference type="SUPFAM" id="SSF63712">
    <property type="entry name" value="Nicotinic receptor ligand binding domain-like"/>
    <property type="match status" value="1"/>
</dbReference>
<dbReference type="FunFam" id="2.70.170.10:FF:000017">
    <property type="entry name" value="5-hydroxytryptamine receptor 3A"/>
    <property type="match status" value="1"/>
</dbReference>
<evidence type="ECO:0000256" key="24">
    <source>
        <dbReference type="ARBA" id="ARBA00078864"/>
    </source>
</evidence>
<evidence type="ECO:0000256" key="7">
    <source>
        <dbReference type="ARBA" id="ARBA00023065"/>
    </source>
</evidence>
<evidence type="ECO:0000313" key="31">
    <source>
        <dbReference type="Proteomes" id="UP000694556"/>
    </source>
</evidence>
<feature type="domain" description="Neurotransmitter-gated ion-channel ligand-binding" evidence="28">
    <location>
        <begin position="40"/>
        <end position="246"/>
    </location>
</feature>
<dbReference type="Ensembl" id="ENSCMMT00000023249.1">
    <property type="protein sequence ID" value="ENSCMMP00000021222.1"/>
    <property type="gene ID" value="ENSCMMG00000013359.1"/>
</dbReference>
<comment type="function">
    <text evidence="20">Forms serotonin (5-hydroxytryptamine/5-HT3)-activated cation-selective channel complexes, which when activated cause fast, depolarizing responses in neurons.</text>
</comment>
<keyword evidence="31" id="KW-1185">Reference proteome</keyword>
<keyword evidence="14 27" id="KW-0407">Ion channel</keyword>
<keyword evidence="7 27" id="KW-0406">Ion transport</keyword>
<dbReference type="PRINTS" id="PR00252">
    <property type="entry name" value="NRIONCHANNEL"/>
</dbReference>
<feature type="transmembrane region" description="Helical" evidence="27">
    <location>
        <begin position="282"/>
        <end position="303"/>
    </location>
</feature>
<keyword evidence="13" id="KW-1071">Ligand-gated ion channel</keyword>
<keyword evidence="8 27" id="KW-0472">Membrane</keyword>
<evidence type="ECO:0000256" key="4">
    <source>
        <dbReference type="ARBA" id="ARBA00022729"/>
    </source>
</evidence>
<evidence type="ECO:0000256" key="19">
    <source>
        <dbReference type="ARBA" id="ARBA00036634"/>
    </source>
</evidence>
<comment type="similarity">
    <text evidence="21">Belongs to the ligand-gated ion channel (TC 1.A.9) family. 5-hydroxytryptamine receptor (TC 1.A.9.2) subfamily. HTR3A sub-subfamily.</text>
</comment>
<keyword evidence="11" id="KW-0325">Glycoprotein</keyword>
<feature type="transmembrane region" description="Helical" evidence="27">
    <location>
        <begin position="309"/>
        <end position="331"/>
    </location>
</feature>
<evidence type="ECO:0000256" key="27">
    <source>
        <dbReference type="RuleBase" id="RU000687"/>
    </source>
</evidence>
<evidence type="ECO:0000313" key="30">
    <source>
        <dbReference type="Ensembl" id="ENSCMMP00000021222.1"/>
    </source>
</evidence>
<organism evidence="30 31">
    <name type="scientific">Cairina moschata</name>
    <name type="common">Muscovy duck</name>
    <dbReference type="NCBI Taxonomy" id="8855"/>
    <lineage>
        <taxon>Eukaryota</taxon>
        <taxon>Metazoa</taxon>
        <taxon>Chordata</taxon>
        <taxon>Craniata</taxon>
        <taxon>Vertebrata</taxon>
        <taxon>Euteleostomi</taxon>
        <taxon>Archelosauria</taxon>
        <taxon>Archosauria</taxon>
        <taxon>Dinosauria</taxon>
        <taxon>Saurischia</taxon>
        <taxon>Theropoda</taxon>
        <taxon>Coelurosauria</taxon>
        <taxon>Aves</taxon>
        <taxon>Neognathae</taxon>
        <taxon>Galloanserae</taxon>
        <taxon>Anseriformes</taxon>
        <taxon>Anatidae</taxon>
        <taxon>Anatinae</taxon>
        <taxon>Cairina</taxon>
    </lineage>
</organism>
<evidence type="ECO:0000259" key="28">
    <source>
        <dbReference type="Pfam" id="PF02931"/>
    </source>
</evidence>
<dbReference type="InterPro" id="IPR006201">
    <property type="entry name" value="Neur_channel"/>
</dbReference>
<evidence type="ECO:0000256" key="20">
    <source>
        <dbReference type="ARBA" id="ARBA00037540"/>
    </source>
</evidence>
<dbReference type="InterPro" id="IPR008133">
    <property type="entry name" value="5HT3_rcpt_A"/>
</dbReference>
<evidence type="ECO:0000256" key="25">
    <source>
        <dbReference type="ARBA" id="ARBA00080492"/>
    </source>
</evidence>
<dbReference type="InterPro" id="IPR036719">
    <property type="entry name" value="Neuro-gated_channel_TM_sf"/>
</dbReference>
<keyword evidence="2" id="KW-1003">Cell membrane</keyword>
<feature type="signal peptide" evidence="27">
    <location>
        <begin position="1"/>
        <end position="18"/>
    </location>
</feature>
<comment type="catalytic activity">
    <reaction evidence="17">
        <text>K(+)(in) = K(+)(out)</text>
        <dbReference type="Rhea" id="RHEA:29463"/>
        <dbReference type="ChEBI" id="CHEBI:29103"/>
    </reaction>
</comment>
<feature type="domain" description="Neurotransmitter-gated ion-channel transmembrane" evidence="29">
    <location>
        <begin position="253"/>
        <end position="475"/>
    </location>
</feature>
<dbReference type="GO" id="GO:0005230">
    <property type="term" value="F:extracellular ligand-gated monoatomic ion channel activity"/>
    <property type="evidence" value="ECO:0007669"/>
    <property type="project" value="InterPro"/>
</dbReference>
<evidence type="ECO:0000256" key="15">
    <source>
        <dbReference type="ARBA" id="ARBA00034104"/>
    </source>
</evidence>
<dbReference type="InterPro" id="IPR008132">
    <property type="entry name" value="5HT3_rcpt"/>
</dbReference>
<evidence type="ECO:0000256" key="18">
    <source>
        <dbReference type="ARBA" id="ARBA00036239"/>
    </source>
</evidence>
<dbReference type="PRINTS" id="PR01709">
    <property type="entry name" value="5HT3ARECEPTR"/>
</dbReference>
<dbReference type="PROSITE" id="PS00236">
    <property type="entry name" value="NEUROTR_ION_CHANNEL"/>
    <property type="match status" value="1"/>
</dbReference>
<evidence type="ECO:0000256" key="17">
    <source>
        <dbReference type="ARBA" id="ARBA00034430"/>
    </source>
</evidence>
<dbReference type="PANTHER" id="PTHR18945">
    <property type="entry name" value="NEUROTRANSMITTER GATED ION CHANNEL"/>
    <property type="match status" value="1"/>
</dbReference>
<dbReference type="CDD" id="cd19063">
    <property type="entry name" value="LGIC_TM_5-HT3"/>
    <property type="match status" value="1"/>
</dbReference>
<keyword evidence="5 27" id="KW-1133">Transmembrane helix</keyword>
<reference evidence="30" key="3">
    <citation type="submission" date="2025-09" db="UniProtKB">
        <authorList>
            <consortium name="Ensembl"/>
        </authorList>
    </citation>
    <scope>IDENTIFICATION</scope>
</reference>
<dbReference type="Proteomes" id="UP000694556">
    <property type="component" value="Chromosome 25"/>
</dbReference>
<keyword evidence="6" id="KW-0770">Synapse</keyword>
<evidence type="ECO:0000259" key="29">
    <source>
        <dbReference type="Pfam" id="PF02932"/>
    </source>
</evidence>
<keyword evidence="3 27" id="KW-0812">Transmembrane</keyword>
<dbReference type="GO" id="GO:0045211">
    <property type="term" value="C:postsynaptic membrane"/>
    <property type="evidence" value="ECO:0007669"/>
    <property type="project" value="UniProtKB-SubCell"/>
</dbReference>
<comment type="catalytic activity">
    <reaction evidence="19">
        <text>Ca(2+)(in) = Ca(2+)(out)</text>
        <dbReference type="Rhea" id="RHEA:29671"/>
        <dbReference type="ChEBI" id="CHEBI:29108"/>
    </reaction>
</comment>
<proteinExistence type="inferred from homology"/>
<dbReference type="Gene3D" id="2.70.170.10">
    <property type="entry name" value="Neurotransmitter-gated ion-channel ligand-binding domain"/>
    <property type="match status" value="1"/>
</dbReference>
<keyword evidence="12" id="KW-0628">Postsynaptic cell membrane</keyword>
<feature type="transmembrane region" description="Helical" evidence="27">
    <location>
        <begin position="464"/>
        <end position="483"/>
    </location>
</feature>
<evidence type="ECO:0000256" key="16">
    <source>
        <dbReference type="ARBA" id="ARBA00034269"/>
    </source>
</evidence>
<dbReference type="SUPFAM" id="SSF90112">
    <property type="entry name" value="Neurotransmitter-gated ion-channel transmembrane pore"/>
    <property type="match status" value="1"/>
</dbReference>
<evidence type="ECO:0000256" key="2">
    <source>
        <dbReference type="ARBA" id="ARBA00022475"/>
    </source>
</evidence>
<evidence type="ECO:0000256" key="11">
    <source>
        <dbReference type="ARBA" id="ARBA00023180"/>
    </source>
</evidence>
<comment type="catalytic activity">
    <reaction evidence="16">
        <text>Mg(2+)(in) = Mg(2+)(out)</text>
        <dbReference type="Rhea" id="RHEA:29827"/>
        <dbReference type="ChEBI" id="CHEBI:18420"/>
    </reaction>
</comment>
<dbReference type="PRINTS" id="PR01708">
    <property type="entry name" value="5HT3RECEPTOR"/>
</dbReference>
<evidence type="ECO:0000256" key="10">
    <source>
        <dbReference type="ARBA" id="ARBA00023170"/>
    </source>
</evidence>
<keyword evidence="4 27" id="KW-0732">Signal</keyword>
<dbReference type="Pfam" id="PF02932">
    <property type="entry name" value="Neur_chan_memb"/>
    <property type="match status" value="1"/>
</dbReference>
<dbReference type="InterPro" id="IPR018000">
    <property type="entry name" value="Neurotransmitter_ion_chnl_CS"/>
</dbReference>
<evidence type="ECO:0000256" key="22">
    <source>
        <dbReference type="ARBA" id="ARBA00061864"/>
    </source>
</evidence>
<evidence type="ECO:0000256" key="21">
    <source>
        <dbReference type="ARBA" id="ARBA00061202"/>
    </source>
</evidence>
<evidence type="ECO:0000256" key="6">
    <source>
        <dbReference type="ARBA" id="ARBA00023018"/>
    </source>
</evidence>
<dbReference type="InterPro" id="IPR049944">
    <property type="entry name" value="LGIC_TM_5-HT3"/>
</dbReference>